<reference evidence="3" key="3">
    <citation type="submission" date="2015-06" db="UniProtKB">
        <authorList>
            <consortium name="EnsemblProtists"/>
        </authorList>
    </citation>
    <scope>IDENTIFICATION</scope>
</reference>
<dbReference type="EnsemblProtists" id="EKX39237">
    <property type="protein sequence ID" value="EKX39237"/>
    <property type="gene ID" value="GUITHDRAFT_89166"/>
</dbReference>
<evidence type="ECO:0000259" key="1">
    <source>
        <dbReference type="Pfam" id="PF01370"/>
    </source>
</evidence>
<organism evidence="2">
    <name type="scientific">Guillardia theta (strain CCMP2712)</name>
    <name type="common">Cryptophyte</name>
    <dbReference type="NCBI Taxonomy" id="905079"/>
    <lineage>
        <taxon>Eukaryota</taxon>
        <taxon>Cryptophyceae</taxon>
        <taxon>Pyrenomonadales</taxon>
        <taxon>Geminigeraceae</taxon>
        <taxon>Guillardia</taxon>
    </lineage>
</organism>
<dbReference type="SUPFAM" id="SSF51735">
    <property type="entry name" value="NAD(P)-binding Rossmann-fold domains"/>
    <property type="match status" value="1"/>
</dbReference>
<dbReference type="EMBL" id="JH993041">
    <property type="protein sequence ID" value="EKX39237.1"/>
    <property type="molecule type" value="Genomic_DNA"/>
</dbReference>
<dbReference type="GO" id="GO:0048269">
    <property type="term" value="C:methionine adenosyltransferase complex"/>
    <property type="evidence" value="ECO:0007669"/>
    <property type="project" value="TreeGrafter"/>
</dbReference>
<dbReference type="GO" id="GO:0006556">
    <property type="term" value="P:S-adenosylmethionine biosynthetic process"/>
    <property type="evidence" value="ECO:0007669"/>
    <property type="project" value="TreeGrafter"/>
</dbReference>
<dbReference type="OrthoDB" id="16464at2759"/>
<reference evidence="4" key="2">
    <citation type="submission" date="2012-11" db="EMBL/GenBank/DDBJ databases">
        <authorList>
            <person name="Kuo A."/>
            <person name="Curtis B.A."/>
            <person name="Tanifuji G."/>
            <person name="Burki F."/>
            <person name="Gruber A."/>
            <person name="Irimia M."/>
            <person name="Maruyama S."/>
            <person name="Arias M.C."/>
            <person name="Ball S.G."/>
            <person name="Gile G.H."/>
            <person name="Hirakawa Y."/>
            <person name="Hopkins J.F."/>
            <person name="Rensing S.A."/>
            <person name="Schmutz J."/>
            <person name="Symeonidi A."/>
            <person name="Elias M."/>
            <person name="Eveleigh R.J."/>
            <person name="Herman E.K."/>
            <person name="Klute M.J."/>
            <person name="Nakayama T."/>
            <person name="Obornik M."/>
            <person name="Reyes-Prieto A."/>
            <person name="Armbrust E.V."/>
            <person name="Aves S.J."/>
            <person name="Beiko R.G."/>
            <person name="Coutinho P."/>
            <person name="Dacks J.B."/>
            <person name="Durnford D.G."/>
            <person name="Fast N.M."/>
            <person name="Green B.R."/>
            <person name="Grisdale C."/>
            <person name="Hempe F."/>
            <person name="Henrissat B."/>
            <person name="Hoppner M.P."/>
            <person name="Ishida K.-I."/>
            <person name="Kim E."/>
            <person name="Koreny L."/>
            <person name="Kroth P.G."/>
            <person name="Liu Y."/>
            <person name="Malik S.-B."/>
            <person name="Maier U.G."/>
            <person name="McRose D."/>
            <person name="Mock T."/>
            <person name="Neilson J.A."/>
            <person name="Onodera N.T."/>
            <person name="Poole A.M."/>
            <person name="Pritham E.J."/>
            <person name="Richards T.A."/>
            <person name="Rocap G."/>
            <person name="Roy S.W."/>
            <person name="Sarai C."/>
            <person name="Schaack S."/>
            <person name="Shirato S."/>
            <person name="Slamovits C.H."/>
            <person name="Spencer D.F."/>
            <person name="Suzuki S."/>
            <person name="Worden A.Z."/>
            <person name="Zauner S."/>
            <person name="Barry K."/>
            <person name="Bell C."/>
            <person name="Bharti A.K."/>
            <person name="Crow J.A."/>
            <person name="Grimwood J."/>
            <person name="Kramer R."/>
            <person name="Lindquist E."/>
            <person name="Lucas S."/>
            <person name="Salamov A."/>
            <person name="McFadden G.I."/>
            <person name="Lane C.E."/>
            <person name="Keeling P.J."/>
            <person name="Gray M.W."/>
            <person name="Grigoriev I.V."/>
            <person name="Archibald J.M."/>
        </authorList>
    </citation>
    <scope>NUCLEOTIDE SEQUENCE</scope>
    <source>
        <strain evidence="4">CCMP2712</strain>
    </source>
</reference>
<reference evidence="2 4" key="1">
    <citation type="journal article" date="2012" name="Nature">
        <title>Algal genomes reveal evolutionary mosaicism and the fate of nucleomorphs.</title>
        <authorList>
            <consortium name="DOE Joint Genome Institute"/>
            <person name="Curtis B.A."/>
            <person name="Tanifuji G."/>
            <person name="Burki F."/>
            <person name="Gruber A."/>
            <person name="Irimia M."/>
            <person name="Maruyama S."/>
            <person name="Arias M.C."/>
            <person name="Ball S.G."/>
            <person name="Gile G.H."/>
            <person name="Hirakawa Y."/>
            <person name="Hopkins J.F."/>
            <person name="Kuo A."/>
            <person name="Rensing S.A."/>
            <person name="Schmutz J."/>
            <person name="Symeonidi A."/>
            <person name="Elias M."/>
            <person name="Eveleigh R.J."/>
            <person name="Herman E.K."/>
            <person name="Klute M.J."/>
            <person name="Nakayama T."/>
            <person name="Obornik M."/>
            <person name="Reyes-Prieto A."/>
            <person name="Armbrust E.V."/>
            <person name="Aves S.J."/>
            <person name="Beiko R.G."/>
            <person name="Coutinho P."/>
            <person name="Dacks J.B."/>
            <person name="Durnford D.G."/>
            <person name="Fast N.M."/>
            <person name="Green B.R."/>
            <person name="Grisdale C.J."/>
            <person name="Hempel F."/>
            <person name="Henrissat B."/>
            <person name="Hoppner M.P."/>
            <person name="Ishida K."/>
            <person name="Kim E."/>
            <person name="Koreny L."/>
            <person name="Kroth P.G."/>
            <person name="Liu Y."/>
            <person name="Malik S.B."/>
            <person name="Maier U.G."/>
            <person name="McRose D."/>
            <person name="Mock T."/>
            <person name="Neilson J.A."/>
            <person name="Onodera N.T."/>
            <person name="Poole A.M."/>
            <person name="Pritham E.J."/>
            <person name="Richards T.A."/>
            <person name="Rocap G."/>
            <person name="Roy S.W."/>
            <person name="Sarai C."/>
            <person name="Schaack S."/>
            <person name="Shirato S."/>
            <person name="Slamovits C.H."/>
            <person name="Spencer D.F."/>
            <person name="Suzuki S."/>
            <person name="Worden A.Z."/>
            <person name="Zauner S."/>
            <person name="Barry K."/>
            <person name="Bell C."/>
            <person name="Bharti A.K."/>
            <person name="Crow J.A."/>
            <person name="Grimwood J."/>
            <person name="Kramer R."/>
            <person name="Lindquist E."/>
            <person name="Lucas S."/>
            <person name="Salamov A."/>
            <person name="McFadden G.I."/>
            <person name="Lane C.E."/>
            <person name="Keeling P.J."/>
            <person name="Gray M.W."/>
            <person name="Grigoriev I.V."/>
            <person name="Archibald J.M."/>
        </authorList>
    </citation>
    <scope>NUCLEOTIDE SEQUENCE</scope>
    <source>
        <strain evidence="2 4">CCMP2712</strain>
    </source>
</reference>
<dbReference type="Pfam" id="PF01370">
    <property type="entry name" value="Epimerase"/>
    <property type="match status" value="1"/>
</dbReference>
<dbReference type="AlphaFoldDB" id="L1IT09"/>
<dbReference type="InterPro" id="IPR001509">
    <property type="entry name" value="Epimerase_deHydtase"/>
</dbReference>
<dbReference type="Gene3D" id="3.40.50.720">
    <property type="entry name" value="NAD(P)-binding Rossmann-like Domain"/>
    <property type="match status" value="1"/>
</dbReference>
<dbReference type="RefSeq" id="XP_005826217.1">
    <property type="nucleotide sequence ID" value="XM_005826160.1"/>
</dbReference>
<dbReference type="InterPro" id="IPR036291">
    <property type="entry name" value="NAD(P)-bd_dom_sf"/>
</dbReference>
<name>L1IT09_GUITC</name>
<proteinExistence type="predicted"/>
<keyword evidence="4" id="KW-1185">Reference proteome</keyword>
<dbReference type="PANTHER" id="PTHR10491">
    <property type="entry name" value="DTDP-4-DEHYDRORHAMNOSE REDUCTASE"/>
    <property type="match status" value="1"/>
</dbReference>
<dbReference type="PaxDb" id="55529-EKX39237"/>
<dbReference type="KEGG" id="gtt:GUITHDRAFT_89166"/>
<dbReference type="HOGENOM" id="CLU_055718_0_0_1"/>
<gene>
    <name evidence="2" type="ORF">GUITHDRAFT_89166</name>
</gene>
<evidence type="ECO:0000313" key="2">
    <source>
        <dbReference type="EMBL" id="EKX39237.1"/>
    </source>
</evidence>
<dbReference type="GO" id="GO:0048270">
    <property type="term" value="F:methionine adenosyltransferase regulator activity"/>
    <property type="evidence" value="ECO:0007669"/>
    <property type="project" value="TreeGrafter"/>
</dbReference>
<dbReference type="eggNOG" id="KOG0747">
    <property type="taxonomic scope" value="Eukaryota"/>
</dbReference>
<dbReference type="PANTHER" id="PTHR10491:SF4">
    <property type="entry name" value="METHIONINE ADENOSYLTRANSFERASE 2 SUBUNIT BETA"/>
    <property type="match status" value="1"/>
</dbReference>
<dbReference type="GeneID" id="17295960"/>
<sequence>MSSNEVYLLWGSTGWIGGILQGLLRDGGKKVVVAKARLQNREEVEKELDEHQPTRVLIAAGITGRPNVDWCETNKEATVRTNVIGTLGIVDACWQRGIHATLFATGCIYEYDKDHPIGGRGFTEEDRPNYDGSFYSKTKAIVEELLKVYSNVLILRLRMPISDDLSERSFVTKIAKYHKVVDIPNSMTVLNELLPLSLSMSEAKLTGIYNFCNPGAISHNEVLQIYKEEVDPNFEWSNFTVEEQAKILGAGRSNNFLETKKLEDEAIKLGHSIPDIKTAVRQALRKAKAKLVAEGRFPDGLPKKLGPGNK</sequence>
<dbReference type="STRING" id="905079.L1IT09"/>
<protein>
    <recommendedName>
        <fullName evidence="1">NAD-dependent epimerase/dehydratase domain-containing protein</fullName>
    </recommendedName>
</protein>
<dbReference type="OMA" id="TIRMENR"/>
<evidence type="ECO:0000313" key="4">
    <source>
        <dbReference type="Proteomes" id="UP000011087"/>
    </source>
</evidence>
<dbReference type="Proteomes" id="UP000011087">
    <property type="component" value="Unassembled WGS sequence"/>
</dbReference>
<accession>L1IT09</accession>
<dbReference type="InterPro" id="IPR005913">
    <property type="entry name" value="dTDP_dehydrorham_reduct"/>
</dbReference>
<feature type="domain" description="NAD-dependent epimerase/dehydratase" evidence="1">
    <location>
        <begin position="8"/>
        <end position="151"/>
    </location>
</feature>
<evidence type="ECO:0000313" key="3">
    <source>
        <dbReference type="EnsemblProtists" id="EKX39237"/>
    </source>
</evidence>